<reference evidence="1" key="1">
    <citation type="submission" date="2023-03" db="EMBL/GenBank/DDBJ databases">
        <title>Massive genome expansion in bonnet fungi (Mycena s.s.) driven by repeated elements and novel gene families across ecological guilds.</title>
        <authorList>
            <consortium name="Lawrence Berkeley National Laboratory"/>
            <person name="Harder C.B."/>
            <person name="Miyauchi S."/>
            <person name="Viragh M."/>
            <person name="Kuo A."/>
            <person name="Thoen E."/>
            <person name="Andreopoulos B."/>
            <person name="Lu D."/>
            <person name="Skrede I."/>
            <person name="Drula E."/>
            <person name="Henrissat B."/>
            <person name="Morin E."/>
            <person name="Kohler A."/>
            <person name="Barry K."/>
            <person name="LaButti K."/>
            <person name="Morin E."/>
            <person name="Salamov A."/>
            <person name="Lipzen A."/>
            <person name="Mereny Z."/>
            <person name="Hegedus B."/>
            <person name="Baldrian P."/>
            <person name="Stursova M."/>
            <person name="Weitz H."/>
            <person name="Taylor A."/>
            <person name="Grigoriev I.V."/>
            <person name="Nagy L.G."/>
            <person name="Martin F."/>
            <person name="Kauserud H."/>
        </authorList>
    </citation>
    <scope>NUCLEOTIDE SEQUENCE</scope>
    <source>
        <strain evidence="1">CBHHK182m</strain>
    </source>
</reference>
<evidence type="ECO:0000313" key="2">
    <source>
        <dbReference type="Proteomes" id="UP001215598"/>
    </source>
</evidence>
<dbReference type="Proteomes" id="UP001215598">
    <property type="component" value="Unassembled WGS sequence"/>
</dbReference>
<dbReference type="AlphaFoldDB" id="A0AAD7MMB2"/>
<accession>A0AAD7MMB2</accession>
<organism evidence="1 2">
    <name type="scientific">Mycena metata</name>
    <dbReference type="NCBI Taxonomy" id="1033252"/>
    <lineage>
        <taxon>Eukaryota</taxon>
        <taxon>Fungi</taxon>
        <taxon>Dikarya</taxon>
        <taxon>Basidiomycota</taxon>
        <taxon>Agaricomycotina</taxon>
        <taxon>Agaricomycetes</taxon>
        <taxon>Agaricomycetidae</taxon>
        <taxon>Agaricales</taxon>
        <taxon>Marasmiineae</taxon>
        <taxon>Mycenaceae</taxon>
        <taxon>Mycena</taxon>
    </lineage>
</organism>
<name>A0AAD7MMB2_9AGAR</name>
<proteinExistence type="predicted"/>
<comment type="caution">
    <text evidence="1">The sequence shown here is derived from an EMBL/GenBank/DDBJ whole genome shotgun (WGS) entry which is preliminary data.</text>
</comment>
<sequence>MIYGRYHCPGPNGRTWYLPRAHRRRPGSQKHLKSEHQKGCISSIWALFWLPKGLSESPRPGLSCTGQLVNGPWCGIRWPIALVLGLLESSHLGLLVGAITEWSNRTQVWQNCGRLNAVLRLEYSRYYVQPSVVPGVLDRRIHNILNEVHLYPLIHPQPPTAPPRSLVSSFRRLPDTLEFPIVLPLEGMSNCLLGSKFKSEVVSYLASDAVQQSWFNARSEASTRSWDTPNCSLVSSFGSFNQGYADPVLGIAVGSFIIDVNLIQLLLFERCNGLLAYYIHPSPNRCNSSQQVGDFP</sequence>
<gene>
    <name evidence="1" type="ORF">B0H16DRAFT_1472542</name>
</gene>
<keyword evidence="2" id="KW-1185">Reference proteome</keyword>
<dbReference type="EMBL" id="JARKIB010000205">
    <property type="protein sequence ID" value="KAJ7724102.1"/>
    <property type="molecule type" value="Genomic_DNA"/>
</dbReference>
<evidence type="ECO:0000313" key="1">
    <source>
        <dbReference type="EMBL" id="KAJ7724102.1"/>
    </source>
</evidence>
<protein>
    <submittedName>
        <fullName evidence="1">Uncharacterized protein</fullName>
    </submittedName>
</protein>